<accession>Q166E5</accession>
<evidence type="ECO:0000313" key="4">
    <source>
        <dbReference type="Proteomes" id="UP000007029"/>
    </source>
</evidence>
<dbReference type="Gene3D" id="3.40.50.20">
    <property type="match status" value="1"/>
</dbReference>
<name>Q166E5_ROSDO</name>
<evidence type="ECO:0008006" key="5">
    <source>
        <dbReference type="Google" id="ProtNLM"/>
    </source>
</evidence>
<sequence length="263" mass="26851">MLALITGRGGLPARVAAAQTARPLVCVLEGFAPEGLDADITFRLEHLGSFIAQLKERGVTSVCFCGAIERPPFDPAALDGATVPLVPTLMQAMGAGDDAALRAVMALFEQQGFEIAAAHVLAPDILAPEGVLSEAQPDTQMQADIARADDVLQALSPVDVGQGCVVGQGLVWGIETIGGTDHLLATLPTAVRRARAVLVKAPKTGQDMRADLPAIGPDTVEAAGAAGLAGIVIQAGAMILLDPEATIAGANKTGLVLWSRASA</sequence>
<dbReference type="InterPro" id="IPR041255">
    <property type="entry name" value="LpxI_N"/>
</dbReference>
<dbReference type="InterPro" id="IPR010415">
    <property type="entry name" value="LpxI_C"/>
</dbReference>
<dbReference type="PANTHER" id="PTHR39962">
    <property type="entry name" value="BLL4848 PROTEIN"/>
    <property type="match status" value="1"/>
</dbReference>
<evidence type="ECO:0000313" key="3">
    <source>
        <dbReference type="EMBL" id="ABG32148.1"/>
    </source>
</evidence>
<dbReference type="EMBL" id="CP000362">
    <property type="protein sequence ID" value="ABG32148.1"/>
    <property type="molecule type" value="Genomic_DNA"/>
</dbReference>
<dbReference type="eggNOG" id="COG3494">
    <property type="taxonomic scope" value="Bacteria"/>
</dbReference>
<reference evidence="3 4" key="1">
    <citation type="journal article" date="2007" name="J. Bacteriol.">
        <title>The complete genome sequence of Roseobacter denitrificans reveals a mixotrophic rather than photosynthetic metabolism.</title>
        <authorList>
            <person name="Swingley W.D."/>
            <person name="Sadekar S."/>
            <person name="Mastrian S.D."/>
            <person name="Matthies H.J."/>
            <person name="Hao J."/>
            <person name="Ramos H."/>
            <person name="Acharya C.R."/>
            <person name="Conrad A.L."/>
            <person name="Taylor H.L."/>
            <person name="Dejesa L.C."/>
            <person name="Shah M.K."/>
            <person name="O'huallachain M.E."/>
            <person name="Lince M.T."/>
            <person name="Blankenship R.E."/>
            <person name="Beatty J.T."/>
            <person name="Touchman J.W."/>
        </authorList>
    </citation>
    <scope>NUCLEOTIDE SEQUENCE [LARGE SCALE GENOMIC DNA]</scope>
    <source>
        <strain evidence="4">ATCC 33942 / OCh 114</strain>
    </source>
</reference>
<dbReference type="Proteomes" id="UP000007029">
    <property type="component" value="Chromosome"/>
</dbReference>
<dbReference type="KEGG" id="rde:RD1_2597"/>
<dbReference type="Pfam" id="PF17930">
    <property type="entry name" value="LpxI_N"/>
    <property type="match status" value="1"/>
</dbReference>
<organism evidence="3 4">
    <name type="scientific">Roseobacter denitrificans (strain ATCC 33942 / OCh 114)</name>
    <name type="common">Erythrobacter sp. (strain OCh 114)</name>
    <name type="synonym">Roseobacter denitrificans</name>
    <dbReference type="NCBI Taxonomy" id="375451"/>
    <lineage>
        <taxon>Bacteria</taxon>
        <taxon>Pseudomonadati</taxon>
        <taxon>Pseudomonadota</taxon>
        <taxon>Alphaproteobacteria</taxon>
        <taxon>Rhodobacterales</taxon>
        <taxon>Roseobacteraceae</taxon>
        <taxon>Roseobacter</taxon>
    </lineage>
</organism>
<feature type="domain" description="LpxI N-terminal" evidence="2">
    <location>
        <begin position="2"/>
        <end position="124"/>
    </location>
</feature>
<dbReference type="HOGENOM" id="CLU_085042_1_0_5"/>
<dbReference type="PANTHER" id="PTHR39962:SF1">
    <property type="entry name" value="LPXI FAMILY PROTEIN"/>
    <property type="match status" value="1"/>
</dbReference>
<protein>
    <recommendedName>
        <fullName evidence="5">Phosphatidate cytidyltransferase</fullName>
    </recommendedName>
</protein>
<dbReference type="InterPro" id="IPR043167">
    <property type="entry name" value="LpxI_C_sf"/>
</dbReference>
<feature type="domain" description="LpxI C-terminal" evidence="1">
    <location>
        <begin position="128"/>
        <end position="258"/>
    </location>
</feature>
<keyword evidence="4" id="KW-1185">Reference proteome</keyword>
<dbReference type="OrthoDB" id="9789836at2"/>
<dbReference type="InterPro" id="IPR053174">
    <property type="entry name" value="LpxI"/>
</dbReference>
<dbReference type="AlphaFoldDB" id="Q166E5"/>
<evidence type="ECO:0000259" key="1">
    <source>
        <dbReference type="Pfam" id="PF06230"/>
    </source>
</evidence>
<dbReference type="Gene3D" id="3.40.140.80">
    <property type="match status" value="1"/>
</dbReference>
<dbReference type="STRING" id="375451.RD1_2597"/>
<dbReference type="RefSeq" id="WP_011568765.1">
    <property type="nucleotide sequence ID" value="NC_008209.1"/>
</dbReference>
<gene>
    <name evidence="3" type="ordered locus">RD1_2597</name>
</gene>
<dbReference type="Pfam" id="PF06230">
    <property type="entry name" value="LpxI_C"/>
    <property type="match status" value="1"/>
</dbReference>
<proteinExistence type="predicted"/>
<evidence type="ECO:0000259" key="2">
    <source>
        <dbReference type="Pfam" id="PF17930"/>
    </source>
</evidence>